<dbReference type="PANTHER" id="PTHR33745:SF3">
    <property type="entry name" value="RSBT CO-ANTAGONIST PROTEIN RSBRC"/>
    <property type="match status" value="1"/>
</dbReference>
<dbReference type="PANTHER" id="PTHR33745">
    <property type="entry name" value="RSBT ANTAGONIST PROTEIN RSBS-RELATED"/>
    <property type="match status" value="1"/>
</dbReference>
<dbReference type="EMBL" id="JAFBFI010000005">
    <property type="protein sequence ID" value="MBM7692206.1"/>
    <property type="molecule type" value="Genomic_DNA"/>
</dbReference>
<name>A0ABS2QGB3_9BACI</name>
<evidence type="ECO:0000259" key="2">
    <source>
        <dbReference type="PROSITE" id="PS50801"/>
    </source>
</evidence>
<comment type="caution">
    <text evidence="3">The sequence shown here is derived from an EMBL/GenBank/DDBJ whole genome shotgun (WGS) entry which is preliminary data.</text>
</comment>
<keyword evidence="4" id="KW-1185">Reference proteome</keyword>
<keyword evidence="1" id="KW-0597">Phosphoprotein</keyword>
<protein>
    <submittedName>
        <fullName evidence="3">RsbT co-antagonist protein RsbR</fullName>
    </submittedName>
</protein>
<evidence type="ECO:0000256" key="1">
    <source>
        <dbReference type="ARBA" id="ARBA00022553"/>
    </source>
</evidence>
<dbReference type="CDD" id="cd07041">
    <property type="entry name" value="STAS_RsbR_RsbS_like"/>
    <property type="match status" value="1"/>
</dbReference>
<dbReference type="Pfam" id="PF01740">
    <property type="entry name" value="STAS"/>
    <property type="match status" value="1"/>
</dbReference>
<dbReference type="SUPFAM" id="SSF52091">
    <property type="entry name" value="SpoIIaa-like"/>
    <property type="match status" value="1"/>
</dbReference>
<evidence type="ECO:0000313" key="3">
    <source>
        <dbReference type="EMBL" id="MBM7692206.1"/>
    </source>
</evidence>
<dbReference type="Proteomes" id="UP000823486">
    <property type="component" value="Unassembled WGS sequence"/>
</dbReference>
<dbReference type="PROSITE" id="PS50801">
    <property type="entry name" value="STAS"/>
    <property type="match status" value="1"/>
</dbReference>
<dbReference type="InterPro" id="IPR036513">
    <property type="entry name" value="STAS_dom_sf"/>
</dbReference>
<dbReference type="Gene3D" id="3.30.750.24">
    <property type="entry name" value="STAS domain"/>
    <property type="match status" value="1"/>
</dbReference>
<dbReference type="RefSeq" id="WP_204541169.1">
    <property type="nucleotide sequence ID" value="NZ_JAFBFI010000005.1"/>
</dbReference>
<gene>
    <name evidence="3" type="ORF">JOC77_001633</name>
</gene>
<reference evidence="3 4" key="1">
    <citation type="submission" date="2021-01" db="EMBL/GenBank/DDBJ databases">
        <title>Genomic Encyclopedia of Type Strains, Phase IV (KMG-IV): sequencing the most valuable type-strain genomes for metagenomic binning, comparative biology and taxonomic classification.</title>
        <authorList>
            <person name="Goeker M."/>
        </authorList>
    </citation>
    <scope>NUCLEOTIDE SEQUENCE [LARGE SCALE GENOMIC DNA]</scope>
    <source>
        <strain evidence="3 4">DSM 105482</strain>
    </source>
</reference>
<dbReference type="InterPro" id="IPR051932">
    <property type="entry name" value="Bact_StressResp_Reg"/>
</dbReference>
<organism evidence="3 4">
    <name type="scientific">Peribacillus deserti</name>
    <dbReference type="NCBI Taxonomy" id="673318"/>
    <lineage>
        <taxon>Bacteria</taxon>
        <taxon>Bacillati</taxon>
        <taxon>Bacillota</taxon>
        <taxon>Bacilli</taxon>
        <taxon>Bacillales</taxon>
        <taxon>Bacillaceae</taxon>
        <taxon>Peribacillus</taxon>
    </lineage>
</organism>
<sequence length="270" mass="30087">MSKTLKKIGKHFAENADSLAIEVVEAVLSSLDLKISNTEKDQAIKMYEELFGFLGGSVVEKDYLGVPDIILEWSKKNAQSQVGGRISEIVLRYSPTREVLNDLITKLSIQYELSLKENASVIKQVNKIFDLSLNETVLAFEELSDKHKKEAQKELAELSAPVVPIKEGVAIVPLIGTFDEYRIAYLGNKVLPKIVDMQVRHLIVDYSGVLTLDIEFTHSLSQLGMVLELLDIEIIITGMTPQLAQIIVQSGIDVGKTRYFANLKQALENL</sequence>
<dbReference type="InterPro" id="IPR002645">
    <property type="entry name" value="STAS_dom"/>
</dbReference>
<proteinExistence type="predicted"/>
<evidence type="ECO:0000313" key="4">
    <source>
        <dbReference type="Proteomes" id="UP000823486"/>
    </source>
</evidence>
<accession>A0ABS2QGB3</accession>
<feature type="domain" description="STAS" evidence="2">
    <location>
        <begin position="159"/>
        <end position="270"/>
    </location>
</feature>